<dbReference type="InterPro" id="IPR036322">
    <property type="entry name" value="WD40_repeat_dom_sf"/>
</dbReference>
<evidence type="ECO:0000313" key="1">
    <source>
        <dbReference type="EMBL" id="HIQ95759.1"/>
    </source>
</evidence>
<organism evidence="1 2">
    <name type="scientific">Candidatus Limivivens merdigallinarum</name>
    <dbReference type="NCBI Taxonomy" id="2840859"/>
    <lineage>
        <taxon>Bacteria</taxon>
        <taxon>Bacillati</taxon>
        <taxon>Bacillota</taxon>
        <taxon>Clostridia</taxon>
        <taxon>Lachnospirales</taxon>
        <taxon>Lachnospiraceae</taxon>
        <taxon>Lachnospiraceae incertae sedis</taxon>
        <taxon>Candidatus Limivivens</taxon>
    </lineage>
</organism>
<dbReference type="SUPFAM" id="SSF50978">
    <property type="entry name" value="WD40 repeat-like"/>
    <property type="match status" value="1"/>
</dbReference>
<dbReference type="AlphaFoldDB" id="A0A9D0ZTY9"/>
<dbReference type="InterPro" id="IPR043765">
    <property type="entry name" value="DUF5711"/>
</dbReference>
<name>A0A9D0ZTY9_9FIRM</name>
<accession>A0A9D0ZTY9</accession>
<dbReference type="Pfam" id="PF18975">
    <property type="entry name" value="DUF5711"/>
    <property type="match status" value="1"/>
</dbReference>
<reference evidence="1" key="2">
    <citation type="journal article" date="2021" name="PeerJ">
        <title>Extensive microbial diversity within the chicken gut microbiome revealed by metagenomics and culture.</title>
        <authorList>
            <person name="Gilroy R."/>
            <person name="Ravi A."/>
            <person name="Getino M."/>
            <person name="Pursley I."/>
            <person name="Horton D.L."/>
            <person name="Alikhan N.F."/>
            <person name="Baker D."/>
            <person name="Gharbi K."/>
            <person name="Hall N."/>
            <person name="Watson M."/>
            <person name="Adriaenssens E.M."/>
            <person name="Foster-Nyarko E."/>
            <person name="Jarju S."/>
            <person name="Secka A."/>
            <person name="Antonio M."/>
            <person name="Oren A."/>
            <person name="Chaudhuri R.R."/>
            <person name="La Ragione R."/>
            <person name="Hildebrand F."/>
            <person name="Pallen M.J."/>
        </authorList>
    </citation>
    <scope>NUCLEOTIDE SEQUENCE</scope>
    <source>
        <strain evidence="1">ChiSjej3B21-11622</strain>
    </source>
</reference>
<evidence type="ECO:0000313" key="2">
    <source>
        <dbReference type="Proteomes" id="UP000886886"/>
    </source>
</evidence>
<reference evidence="1" key="1">
    <citation type="submission" date="2020-10" db="EMBL/GenBank/DDBJ databases">
        <authorList>
            <person name="Gilroy R."/>
        </authorList>
    </citation>
    <scope>NUCLEOTIDE SEQUENCE</scope>
    <source>
        <strain evidence="1">ChiSjej3B21-11622</strain>
    </source>
</reference>
<dbReference type="Proteomes" id="UP000886886">
    <property type="component" value="Unassembled WGS sequence"/>
</dbReference>
<sequence length="358" mass="39940">MFIFVLLILIAGLVIILKVEENYMVLKEMDKDVAGTQYEQYGNRLLKYSPDGVSCLDSSGNVLWNNTFSMSSPIVDICGSTAAVGDQQGTDIYIFDQSGQIGHFETLLPIEKIKVASQGVVAAVLEDGDVTWINFYDTNGNLIAENRTTIDESGYPLDIALSSDGLKMMVSFLCATSGEMYTNVVFYNFDSIGQAEINNLVSEGTYSGAIVPEVDFLAKDSAVALRSDGFSIYRGREIPEETANVEFDKEILSTFHDNDHIGFIFKSDREGYDYELCVYGLNGRRTVRKYFNFDYKQVKMERGNIILFNDKEFLVYSDAGRRKVSIAYQKSIQNVIPLGGLGTYLIVTGENTELIRVI</sequence>
<proteinExistence type="predicted"/>
<dbReference type="EMBL" id="DVFT01000059">
    <property type="protein sequence ID" value="HIQ95759.1"/>
    <property type="molecule type" value="Genomic_DNA"/>
</dbReference>
<protein>
    <submittedName>
        <fullName evidence="1">Uncharacterized protein</fullName>
    </submittedName>
</protein>
<comment type="caution">
    <text evidence="1">The sequence shown here is derived from an EMBL/GenBank/DDBJ whole genome shotgun (WGS) entry which is preliminary data.</text>
</comment>
<gene>
    <name evidence="1" type="ORF">IAB26_04275</name>
</gene>